<dbReference type="RefSeq" id="WP_218562740.1">
    <property type="nucleotide sequence ID" value="NZ_CP076643.1"/>
</dbReference>
<keyword evidence="4" id="KW-1185">Reference proteome</keyword>
<dbReference type="NCBIfam" id="NF007148">
    <property type="entry name" value="PRK09585.3-2"/>
    <property type="match status" value="1"/>
</dbReference>
<dbReference type="EMBL" id="CP076643">
    <property type="protein sequence ID" value="QXO17903.1"/>
    <property type="molecule type" value="Genomic_DNA"/>
</dbReference>
<dbReference type="InterPro" id="IPR005338">
    <property type="entry name" value="Anhydro_N_Ac-Mur_kinase"/>
</dbReference>
<evidence type="ECO:0000313" key="4">
    <source>
        <dbReference type="Proteomes" id="UP000694232"/>
    </source>
</evidence>
<accession>A0A975UA59</accession>
<dbReference type="Proteomes" id="UP000694232">
    <property type="component" value="Chromosome 1"/>
</dbReference>
<dbReference type="AlphaFoldDB" id="A0A975UA59"/>
<dbReference type="GO" id="GO:0097175">
    <property type="term" value="P:1,6-anhydro-N-acetyl-beta-muramic acid catabolic process"/>
    <property type="evidence" value="ECO:0007669"/>
    <property type="project" value="UniProtKB-UniRule"/>
</dbReference>
<dbReference type="NCBIfam" id="NF007139">
    <property type="entry name" value="PRK09585.1-3"/>
    <property type="match status" value="1"/>
</dbReference>
<comment type="function">
    <text evidence="1">Catalyzes the specific phosphorylation of 1,6-anhydro-N-acetylmuramic acid (anhMurNAc) with the simultaneous cleavage of the 1,6-anhydro ring, generating MurNAc-6-P. Is required for the utilization of anhMurNAc either imported from the medium or derived from its own cell wall murein, and thus plays a role in cell wall recycling.</text>
</comment>
<comment type="catalytic activity">
    <reaction evidence="1">
        <text>1,6-anhydro-N-acetyl-beta-muramate + ATP + H2O = N-acetyl-D-muramate 6-phosphate + ADP + H(+)</text>
        <dbReference type="Rhea" id="RHEA:24952"/>
        <dbReference type="ChEBI" id="CHEBI:15377"/>
        <dbReference type="ChEBI" id="CHEBI:15378"/>
        <dbReference type="ChEBI" id="CHEBI:30616"/>
        <dbReference type="ChEBI" id="CHEBI:58690"/>
        <dbReference type="ChEBI" id="CHEBI:58722"/>
        <dbReference type="ChEBI" id="CHEBI:456216"/>
        <dbReference type="EC" id="2.7.1.170"/>
    </reaction>
</comment>
<dbReference type="Pfam" id="PF03702">
    <property type="entry name" value="AnmK"/>
    <property type="match status" value="1"/>
</dbReference>
<feature type="binding site" evidence="1">
    <location>
        <begin position="13"/>
        <end position="20"/>
    </location>
    <ligand>
        <name>ATP</name>
        <dbReference type="ChEBI" id="CHEBI:30616"/>
    </ligand>
</feature>
<keyword evidence="1 2" id="KW-0418">Kinase</keyword>
<keyword evidence="1" id="KW-0119">Carbohydrate metabolism</keyword>
<dbReference type="KEGG" id="vos:KNV97_21660"/>
<dbReference type="EMBL" id="CP076643">
    <property type="protein sequence ID" value="QXO17925.1"/>
    <property type="molecule type" value="Genomic_DNA"/>
</dbReference>
<protein>
    <recommendedName>
        <fullName evidence="1">Anhydro-N-acetylmuramic acid kinase</fullName>
        <ecNumber evidence="1">2.7.1.170</ecNumber>
    </recommendedName>
    <alternativeName>
        <fullName evidence="1">AnhMurNAc kinase</fullName>
    </alternativeName>
</protein>
<dbReference type="GO" id="GO:0016301">
    <property type="term" value="F:kinase activity"/>
    <property type="evidence" value="ECO:0007669"/>
    <property type="project" value="UniProtKB-KW"/>
</dbReference>
<gene>
    <name evidence="1" type="primary">anmK</name>
    <name evidence="3" type="ORF">KNV97_06245</name>
    <name evidence="2" type="ORF">KNV97_21660</name>
</gene>
<dbReference type="CDD" id="cd24050">
    <property type="entry name" value="ASKHA_NBD_ANMK"/>
    <property type="match status" value="1"/>
</dbReference>
<dbReference type="EC" id="2.7.1.170" evidence="1"/>
<dbReference type="PANTHER" id="PTHR30605">
    <property type="entry name" value="ANHYDRO-N-ACETYLMURAMIC ACID KINASE"/>
    <property type="match status" value="1"/>
</dbReference>
<evidence type="ECO:0000256" key="1">
    <source>
        <dbReference type="HAMAP-Rule" id="MF_01270"/>
    </source>
</evidence>
<sequence length="370" mass="39627">MDQRELYIGIMSGTSLDGVDTALVALSGDHIELMAHGFLPMPEQLKQRLLAVCLGQPTNLAEIGTLDHLLGHLYADAVEQLLTTSGTKPEQIRAIGNHGQTVFHQPTGATPFTIQLGDANVIAARTGITTVADFRRKDMALGGQGAPLVPAFHRTVFAVTDSSVVVLNIGGIANISVLSPDASVIGYDSGPGNVLMDGWCQRHTGQSYDMNGDWARRGKVITSLLLQLKQASYFSQPAPKSTGRELFNLDWLDQQLAGHHPAPADVQRTLCELSAETIADQVRQYAQGPAPELLVCGGGAQNGLLMERLQILLPGWQVAPTTRKGVNGDYMEAMAFAWLAQRRIHGLASNLPSVTGARQLASLGVIYPPN</sequence>
<comment type="similarity">
    <text evidence="1">Belongs to the anhydro-N-acetylmuramic acid kinase family.</text>
</comment>
<keyword evidence="1 2" id="KW-0808">Transferase</keyword>
<keyword evidence="1" id="KW-0547">Nucleotide-binding</keyword>
<comment type="pathway">
    <text evidence="1">Amino-sugar metabolism; 1,6-anhydro-N-acetylmuramate degradation.</text>
</comment>
<dbReference type="GO" id="GO:0016773">
    <property type="term" value="F:phosphotransferase activity, alcohol group as acceptor"/>
    <property type="evidence" value="ECO:0007669"/>
    <property type="project" value="UniProtKB-UniRule"/>
</dbReference>
<dbReference type="GO" id="GO:0005524">
    <property type="term" value="F:ATP binding"/>
    <property type="evidence" value="ECO:0007669"/>
    <property type="project" value="UniProtKB-UniRule"/>
</dbReference>
<dbReference type="HAMAP" id="MF_01270">
    <property type="entry name" value="AnhMurNAc_kinase"/>
    <property type="match status" value="1"/>
</dbReference>
<dbReference type="GO" id="GO:0006040">
    <property type="term" value="P:amino sugar metabolic process"/>
    <property type="evidence" value="ECO:0007669"/>
    <property type="project" value="InterPro"/>
</dbReference>
<organism evidence="2 4">
    <name type="scientific">Vibrio ostreae</name>
    <dbReference type="NCBI Taxonomy" id="2841925"/>
    <lineage>
        <taxon>Bacteria</taxon>
        <taxon>Pseudomonadati</taxon>
        <taxon>Pseudomonadota</taxon>
        <taxon>Gammaproteobacteria</taxon>
        <taxon>Vibrionales</taxon>
        <taxon>Vibrionaceae</taxon>
        <taxon>Vibrio</taxon>
    </lineage>
</organism>
<name>A0A975UA59_9VIBR</name>
<dbReference type="GO" id="GO:0009254">
    <property type="term" value="P:peptidoglycan turnover"/>
    <property type="evidence" value="ECO:0007669"/>
    <property type="project" value="UniProtKB-UniRule"/>
</dbReference>
<evidence type="ECO:0000313" key="3">
    <source>
        <dbReference type="EMBL" id="QXO17925.1"/>
    </source>
</evidence>
<proteinExistence type="inferred from homology"/>
<dbReference type="KEGG" id="vos:KNV97_06245"/>
<comment type="pathway">
    <text evidence="1">Cell wall biogenesis; peptidoglycan recycling.</text>
</comment>
<evidence type="ECO:0000313" key="2">
    <source>
        <dbReference type="EMBL" id="QXO17903.1"/>
    </source>
</evidence>
<dbReference type="PANTHER" id="PTHR30605:SF0">
    <property type="entry name" value="ANHYDRO-N-ACETYLMURAMIC ACID KINASE"/>
    <property type="match status" value="1"/>
</dbReference>
<reference evidence="2" key="1">
    <citation type="submission" date="2021-06" db="EMBL/GenBank/DDBJ databases">
        <title>Vibrio nov. sp., novel gut bacterium isolated from Yellow Sea oyster.</title>
        <authorList>
            <person name="Muhammad N."/>
            <person name="Nguyen T.H."/>
            <person name="Lee Y.-J."/>
            <person name="Ko J."/>
            <person name="Kim S.-G."/>
        </authorList>
    </citation>
    <scope>NUCLEOTIDE SEQUENCE</scope>
    <source>
        <strain evidence="2">OG9-811</strain>
    </source>
</reference>
<keyword evidence="1" id="KW-0067">ATP-binding</keyword>